<protein>
    <recommendedName>
        <fullName evidence="6">Mannose-1-phosphate guanyltransferase C-terminal domain-containing protein</fullName>
    </recommendedName>
</protein>
<evidence type="ECO:0000256" key="1">
    <source>
        <dbReference type="ARBA" id="ARBA00007707"/>
    </source>
</evidence>
<keyword evidence="5" id="KW-0012">Acyltransferase</keyword>
<dbReference type="SUPFAM" id="SSF51161">
    <property type="entry name" value="Trimeric LpxA-like enzymes"/>
    <property type="match status" value="1"/>
</dbReference>
<evidence type="ECO:0000256" key="2">
    <source>
        <dbReference type="ARBA" id="ARBA00007947"/>
    </source>
</evidence>
<dbReference type="Proteomes" id="UP000294192">
    <property type="component" value="Unassembled WGS sequence"/>
</dbReference>
<dbReference type="PANTHER" id="PTHR43584">
    <property type="entry name" value="NUCLEOTIDYL TRANSFERASE"/>
    <property type="match status" value="1"/>
</dbReference>
<dbReference type="InterPro" id="IPR018357">
    <property type="entry name" value="Hexapep_transf_CS"/>
</dbReference>
<dbReference type="AlphaFoldDB" id="A0A4R0XV14"/>
<evidence type="ECO:0000313" key="8">
    <source>
        <dbReference type="Proteomes" id="UP000294192"/>
    </source>
</evidence>
<dbReference type="InterPro" id="IPR050065">
    <property type="entry name" value="GlmU-like"/>
</dbReference>
<dbReference type="InterPro" id="IPR056729">
    <property type="entry name" value="GMPPB_C"/>
</dbReference>
<evidence type="ECO:0000259" key="6">
    <source>
        <dbReference type="Pfam" id="PF25087"/>
    </source>
</evidence>
<comment type="similarity">
    <text evidence="1">In the C-terminal section; belongs to the transferase hexapeptide repeat family.</text>
</comment>
<keyword evidence="4" id="KW-0677">Repeat</keyword>
<evidence type="ECO:0000313" key="7">
    <source>
        <dbReference type="EMBL" id="TCG11549.1"/>
    </source>
</evidence>
<keyword evidence="3" id="KW-0808">Transferase</keyword>
<dbReference type="EMBL" id="PSZO01000005">
    <property type="protein sequence ID" value="TCG11549.1"/>
    <property type="molecule type" value="Genomic_DNA"/>
</dbReference>
<feature type="domain" description="Mannose-1-phosphate guanyltransferase C-terminal" evidence="6">
    <location>
        <begin position="28"/>
        <end position="94"/>
    </location>
</feature>
<dbReference type="InterPro" id="IPR001451">
    <property type="entry name" value="Hexapep"/>
</dbReference>
<dbReference type="GO" id="GO:0016746">
    <property type="term" value="F:acyltransferase activity"/>
    <property type="evidence" value="ECO:0007669"/>
    <property type="project" value="UniProtKB-KW"/>
</dbReference>
<dbReference type="Pfam" id="PF25087">
    <property type="entry name" value="GMPPB_C"/>
    <property type="match status" value="1"/>
</dbReference>
<gene>
    <name evidence="7" type="ORF">C4B24_01730</name>
</gene>
<comment type="caution">
    <text evidence="7">The sequence shown here is derived from an EMBL/GenBank/DDBJ whole genome shotgun (WGS) entry which is preliminary data.</text>
</comment>
<dbReference type="Gene3D" id="2.160.10.10">
    <property type="entry name" value="Hexapeptide repeat proteins"/>
    <property type="match status" value="1"/>
</dbReference>
<dbReference type="InterPro" id="IPR011004">
    <property type="entry name" value="Trimer_LpxA-like_sf"/>
</dbReference>
<keyword evidence="8" id="KW-1185">Reference proteome</keyword>
<evidence type="ECO:0000256" key="3">
    <source>
        <dbReference type="ARBA" id="ARBA00022679"/>
    </source>
</evidence>
<name>A0A4R0XV14_9MOLU</name>
<accession>A0A4R0XV14</accession>
<dbReference type="GO" id="GO:0016779">
    <property type="term" value="F:nucleotidyltransferase activity"/>
    <property type="evidence" value="ECO:0007669"/>
    <property type="project" value="UniProtKB-ARBA"/>
</dbReference>
<organism evidence="7 8">
    <name type="scientific">Mycoplasma marinum</name>
    <dbReference type="NCBI Taxonomy" id="1937190"/>
    <lineage>
        <taxon>Bacteria</taxon>
        <taxon>Bacillati</taxon>
        <taxon>Mycoplasmatota</taxon>
        <taxon>Mollicutes</taxon>
        <taxon>Mycoplasmataceae</taxon>
        <taxon>Mycoplasma</taxon>
    </lineage>
</organism>
<sequence>MYNNHMKSKWIADSSVYPGVIFEDITHTFIEPGAKIEPGCYIEVLVRIDSKSTIKENTKIFQGSIIKESVIGAESIIGQYTLIRNNTILLGKNVIGPQSEISDSTFHEGASAYHKAFVSNSSIGEGTQIGASFITANSWHDGNKYDSTIGENVKIGVNVTLVAPVNIERNSIIAAGSTITDEVKENEIAFARARQVNKGAKNEK</sequence>
<evidence type="ECO:0000256" key="4">
    <source>
        <dbReference type="ARBA" id="ARBA00022737"/>
    </source>
</evidence>
<reference evidence="7 8" key="1">
    <citation type="submission" date="2018-02" db="EMBL/GenBank/DDBJ databases">
        <title>Mycoplasma marinum and Mycoplasma todarodis sp. nov., moderately halophilic and psychrotolerant mycoplasmas isolated from cephalopods.</title>
        <authorList>
            <person name="Viver T."/>
        </authorList>
    </citation>
    <scope>NUCLEOTIDE SEQUENCE [LARGE SCALE GENOMIC DNA]</scope>
    <source>
        <strain evidence="7 8">PE</strain>
    </source>
</reference>
<dbReference type="OrthoDB" id="9784739at2"/>
<dbReference type="PANTHER" id="PTHR43584:SF8">
    <property type="entry name" value="N-ACETYLMURAMATE ALPHA-1-PHOSPHATE URIDYLYLTRANSFERASE"/>
    <property type="match status" value="1"/>
</dbReference>
<dbReference type="PROSITE" id="PS00101">
    <property type="entry name" value="HEXAPEP_TRANSFERASES"/>
    <property type="match status" value="1"/>
</dbReference>
<comment type="similarity">
    <text evidence="2">In the N-terminal section; belongs to the N-acetylglucosamine-1-phosphate uridyltransferase family.</text>
</comment>
<evidence type="ECO:0000256" key="5">
    <source>
        <dbReference type="ARBA" id="ARBA00023315"/>
    </source>
</evidence>
<dbReference type="Pfam" id="PF00132">
    <property type="entry name" value="Hexapep"/>
    <property type="match status" value="1"/>
</dbReference>
<proteinExistence type="inferred from homology"/>